<name>A0A158KW53_9BURK</name>
<proteinExistence type="predicted"/>
<accession>A0A158KW53</accession>
<evidence type="ECO:0000256" key="1">
    <source>
        <dbReference type="SAM" id="MobiDB-lite"/>
    </source>
</evidence>
<dbReference type="EMBL" id="FCOM02000060">
    <property type="protein sequence ID" value="SAL85382.1"/>
    <property type="molecule type" value="Genomic_DNA"/>
</dbReference>
<sequence length="122" mass="13519">MFQGMTNRQVPADFPKVPDPGSVTGVQPTHLVREVNGRYQSSVSEQLWVCYDACEDLACQLSAYASRKMASSSPSPEVALTRAEEGVRLKVDAGEWDLSQREVTWVMARTRQLLLDGTGLCR</sequence>
<gene>
    <name evidence="2" type="ORF">AWB74_07279</name>
</gene>
<organism evidence="2 3">
    <name type="scientific">Caballeronia arvi</name>
    <dbReference type="NCBI Taxonomy" id="1777135"/>
    <lineage>
        <taxon>Bacteria</taxon>
        <taxon>Pseudomonadati</taxon>
        <taxon>Pseudomonadota</taxon>
        <taxon>Betaproteobacteria</taxon>
        <taxon>Burkholderiales</taxon>
        <taxon>Burkholderiaceae</taxon>
        <taxon>Caballeronia</taxon>
    </lineage>
</organism>
<feature type="region of interest" description="Disordered" evidence="1">
    <location>
        <begin position="1"/>
        <end position="25"/>
    </location>
</feature>
<dbReference type="AlphaFoldDB" id="A0A158KW53"/>
<dbReference type="Proteomes" id="UP000055019">
    <property type="component" value="Unassembled WGS sequence"/>
</dbReference>
<evidence type="ECO:0000313" key="2">
    <source>
        <dbReference type="EMBL" id="SAL85382.1"/>
    </source>
</evidence>
<protein>
    <submittedName>
        <fullName evidence="2">Uncharacterized protein</fullName>
    </submittedName>
</protein>
<evidence type="ECO:0000313" key="3">
    <source>
        <dbReference type="Proteomes" id="UP000055019"/>
    </source>
</evidence>
<comment type="caution">
    <text evidence="2">The sequence shown here is derived from an EMBL/GenBank/DDBJ whole genome shotgun (WGS) entry which is preliminary data.</text>
</comment>
<keyword evidence="3" id="KW-1185">Reference proteome</keyword>
<reference evidence="2" key="1">
    <citation type="submission" date="2016-01" db="EMBL/GenBank/DDBJ databases">
        <authorList>
            <person name="Peeters C."/>
        </authorList>
    </citation>
    <scope>NUCLEOTIDE SEQUENCE [LARGE SCALE GENOMIC DNA]</scope>
    <source>
        <strain evidence="2">LMG 29317</strain>
    </source>
</reference>